<dbReference type="EMBL" id="JAGDFL010000016">
    <property type="protein sequence ID" value="KAG7401176.1"/>
    <property type="molecule type" value="Genomic_DNA"/>
</dbReference>
<comment type="caution">
    <text evidence="6">The sequence shown here is derived from an EMBL/GenBank/DDBJ whole genome shotgun (WGS) entry which is preliminary data.</text>
</comment>
<dbReference type="OrthoDB" id="102630at2759"/>
<name>A0A8T1X5Z2_9STRA</name>
<evidence type="ECO:0000256" key="2">
    <source>
        <dbReference type="ARBA" id="ARBA00022490"/>
    </source>
</evidence>
<protein>
    <submittedName>
        <fullName evidence="6">Uncharacterized protein</fullName>
    </submittedName>
</protein>
<dbReference type="AlphaFoldDB" id="A0A8T1X5Z2"/>
<dbReference type="Proteomes" id="UP000693981">
    <property type="component" value="Unassembled WGS sequence"/>
</dbReference>
<dbReference type="InterPro" id="IPR026126">
    <property type="entry name" value="BABAM1"/>
</dbReference>
<dbReference type="GO" id="GO:0045739">
    <property type="term" value="P:positive regulation of DNA repair"/>
    <property type="evidence" value="ECO:0007669"/>
    <property type="project" value="InterPro"/>
</dbReference>
<keyword evidence="4" id="KW-0234">DNA repair</keyword>
<evidence type="ECO:0000313" key="6">
    <source>
        <dbReference type="EMBL" id="KAG7401176.1"/>
    </source>
</evidence>
<evidence type="ECO:0000313" key="7">
    <source>
        <dbReference type="Proteomes" id="UP000693981"/>
    </source>
</evidence>
<sequence>MALLLHDDEVEALEAALSFVDSFPHASDAPHVSQPHRHHHDLSNTFHAPARISLAVRRDSATTQVESNDAALMPDDAQSLRLQTLADEHLMICLCGVDVERDLEAQVLEDAVLKIIRIKLQMGNHQISLAKVHDSQIAIVQEFTRNVETLVAAVPNLLRSEGEEDVVDLDSLLANTAHYFGALRDAGRSLSTSFRMLLVFRQVSQTPQLLGNQNEAPHPPAYQLDVIYWHRDVPMEAAQSAFDQLCAYDSTNPFSKFYFLEVGGSVERLHQVLVLALSHPAHRLGQNAAEQFLGSWLSPCK</sequence>
<keyword evidence="3" id="KW-0227">DNA damage</keyword>
<evidence type="ECO:0000256" key="1">
    <source>
        <dbReference type="ARBA" id="ARBA00004123"/>
    </source>
</evidence>
<accession>A0A8T1X5Z2</accession>
<keyword evidence="5" id="KW-0539">Nucleus</keyword>
<proteinExistence type="predicted"/>
<evidence type="ECO:0000256" key="4">
    <source>
        <dbReference type="ARBA" id="ARBA00023204"/>
    </source>
</evidence>
<dbReference type="GO" id="GO:0006281">
    <property type="term" value="P:DNA repair"/>
    <property type="evidence" value="ECO:0007669"/>
    <property type="project" value="UniProtKB-KW"/>
</dbReference>
<dbReference type="GO" id="GO:0070552">
    <property type="term" value="C:BRISC complex"/>
    <property type="evidence" value="ECO:0007669"/>
    <property type="project" value="InterPro"/>
</dbReference>
<reference evidence="6" key="1">
    <citation type="submission" date="2021-02" db="EMBL/GenBank/DDBJ databases">
        <authorList>
            <person name="Palmer J.M."/>
        </authorList>
    </citation>
    <scope>NUCLEOTIDE SEQUENCE</scope>
    <source>
        <strain evidence="6">SCRP23</strain>
    </source>
</reference>
<evidence type="ECO:0000256" key="5">
    <source>
        <dbReference type="ARBA" id="ARBA00023242"/>
    </source>
</evidence>
<organism evidence="6 7">
    <name type="scientific">Phytophthora boehmeriae</name>
    <dbReference type="NCBI Taxonomy" id="109152"/>
    <lineage>
        <taxon>Eukaryota</taxon>
        <taxon>Sar</taxon>
        <taxon>Stramenopiles</taxon>
        <taxon>Oomycota</taxon>
        <taxon>Peronosporomycetes</taxon>
        <taxon>Peronosporales</taxon>
        <taxon>Peronosporaceae</taxon>
        <taxon>Phytophthora</taxon>
    </lineage>
</organism>
<evidence type="ECO:0000256" key="3">
    <source>
        <dbReference type="ARBA" id="ARBA00022763"/>
    </source>
</evidence>
<dbReference type="PANTHER" id="PTHR15660:SF1">
    <property type="entry name" value="BRISC AND BRCA1-A COMPLEX MEMBER 1"/>
    <property type="match status" value="1"/>
</dbReference>
<keyword evidence="7" id="KW-1185">Reference proteome</keyword>
<keyword evidence="2" id="KW-0963">Cytoplasm</keyword>
<dbReference type="PANTHER" id="PTHR15660">
    <property type="entry name" value="BRISC AND BRCA1-A COMPLEX MEMBER 1"/>
    <property type="match status" value="1"/>
</dbReference>
<comment type="subcellular location">
    <subcellularLocation>
        <location evidence="1">Nucleus</location>
    </subcellularLocation>
</comment>
<gene>
    <name evidence="6" type="ORF">PHYBOEH_002360</name>
</gene>